<evidence type="ECO:0000259" key="6">
    <source>
        <dbReference type="PROSITE" id="PS51736"/>
    </source>
</evidence>
<feature type="active site" description="O-(5'-phospho-DNA)-serine intermediate" evidence="4">
    <location>
        <position position="70"/>
    </location>
</feature>
<dbReference type="Proteomes" id="UP000680365">
    <property type="component" value="Unassembled WGS sequence"/>
</dbReference>
<dbReference type="InterPro" id="IPR000551">
    <property type="entry name" value="MerR-type_HTH_dom"/>
</dbReference>
<dbReference type="Gene3D" id="3.40.50.1390">
    <property type="entry name" value="Resolvase, N-terminal catalytic domain"/>
    <property type="match status" value="1"/>
</dbReference>
<dbReference type="InterPro" id="IPR051491">
    <property type="entry name" value="Recombinase/Transposase-rel"/>
</dbReference>
<feature type="domain" description="Resolvase/invertase-type recombinase catalytic" evidence="6">
    <location>
        <begin position="62"/>
        <end position="206"/>
    </location>
</feature>
<name>A0ABS5QN61_9BACT</name>
<comment type="caution">
    <text evidence="7">The sequence shown here is derived from an EMBL/GenBank/DDBJ whole genome shotgun (WGS) entry which is preliminary data.</text>
</comment>
<evidence type="ECO:0000313" key="7">
    <source>
        <dbReference type="EMBL" id="MBS8122121.1"/>
    </source>
</evidence>
<evidence type="ECO:0000313" key="8">
    <source>
        <dbReference type="Proteomes" id="UP000680365"/>
    </source>
</evidence>
<dbReference type="InterPro" id="IPR006119">
    <property type="entry name" value="Resolv_N"/>
</dbReference>
<evidence type="ECO:0000259" key="5">
    <source>
        <dbReference type="PROSITE" id="PS50937"/>
    </source>
</evidence>
<feature type="domain" description="HTH merR-type" evidence="5">
    <location>
        <begin position="4"/>
        <end position="47"/>
    </location>
</feature>
<dbReference type="InterPro" id="IPR036162">
    <property type="entry name" value="Resolvase-like_N_sf"/>
</dbReference>
<dbReference type="SMART" id="SM00857">
    <property type="entry name" value="Resolvase"/>
    <property type="match status" value="1"/>
</dbReference>
<keyword evidence="2" id="KW-0238">DNA-binding</keyword>
<evidence type="ECO:0000256" key="4">
    <source>
        <dbReference type="PROSITE-ProRule" id="PRU10137"/>
    </source>
</evidence>
<organism evidence="7 8">
    <name type="scientific">Candidatus Vampirococcus lugosii</name>
    <dbReference type="NCBI Taxonomy" id="2789015"/>
    <lineage>
        <taxon>Bacteria</taxon>
        <taxon>Candidatus Absconditibacteriota</taxon>
        <taxon>Vampirococcus</taxon>
    </lineage>
</organism>
<dbReference type="Gene3D" id="1.10.1660.10">
    <property type="match status" value="1"/>
</dbReference>
<dbReference type="CDD" id="cd04762">
    <property type="entry name" value="HTH_MerR-trunc"/>
    <property type="match status" value="1"/>
</dbReference>
<dbReference type="SUPFAM" id="SSF53041">
    <property type="entry name" value="Resolvase-like"/>
    <property type="match status" value="1"/>
</dbReference>
<dbReference type="PROSITE" id="PS00397">
    <property type="entry name" value="RECOMBINASES_1"/>
    <property type="match status" value="1"/>
</dbReference>
<dbReference type="NCBIfam" id="NF033518">
    <property type="entry name" value="transpos_IS607"/>
    <property type="match status" value="1"/>
</dbReference>
<dbReference type="PANTHER" id="PTHR36172:SF1">
    <property type="entry name" value="RESOLVASE-RELATED"/>
    <property type="match status" value="1"/>
</dbReference>
<dbReference type="InterPro" id="IPR048046">
    <property type="entry name" value="Transpos_IS607"/>
</dbReference>
<dbReference type="InterPro" id="IPR009061">
    <property type="entry name" value="DNA-bd_dom_put_sf"/>
</dbReference>
<dbReference type="PROSITE" id="PS50937">
    <property type="entry name" value="HTH_MERR_2"/>
    <property type="match status" value="1"/>
</dbReference>
<reference evidence="7 8" key="1">
    <citation type="journal article" date="2021" name="Nat. Commun.">
        <title>Reductive evolution and unique predatory mode in the CPR bacterium Vampirococcus lugosii.</title>
        <authorList>
            <person name="Moreira D."/>
            <person name="Zivanovic Y."/>
            <person name="Lopez-Archilla A.I."/>
            <person name="Iniesto M."/>
            <person name="Lopez-Garcia P."/>
        </authorList>
    </citation>
    <scope>NUCLEOTIDE SEQUENCE [LARGE SCALE GENOMIC DNA]</scope>
    <source>
        <strain evidence="7">Chiprana</strain>
    </source>
</reference>
<dbReference type="Pfam" id="PF00376">
    <property type="entry name" value="MerR"/>
    <property type="match status" value="1"/>
</dbReference>
<keyword evidence="8" id="KW-1185">Reference proteome</keyword>
<evidence type="ECO:0000256" key="2">
    <source>
        <dbReference type="ARBA" id="ARBA00023125"/>
    </source>
</evidence>
<dbReference type="PANTHER" id="PTHR36172">
    <property type="match status" value="1"/>
</dbReference>
<protein>
    <submittedName>
        <fullName evidence="7">Integrase</fullName>
    </submittedName>
</protein>
<dbReference type="EMBL" id="JAEDAM010000043">
    <property type="protein sequence ID" value="MBS8122121.1"/>
    <property type="molecule type" value="Genomic_DNA"/>
</dbReference>
<proteinExistence type="predicted"/>
<sequence length="207" mass="24118">MSKLLSIQKVSELLGVTKKTLRIWDNEGKLSSIRTVGGHRKYNENDILKFMGEQKIEYINHSVATYARVSSHEQKQKGDLDRQSQRISEYCAKKKYKVEHIIKDVGSGLSDTRVGFTKLVDLVIKKKIIKIVIENKDRLTRFQYNLIKTFFNSYDVEIECIENKNISEEEEFVNDIMMLMASFSGKLYGKRSVKRKKDLKEQKKKGN</sequence>
<dbReference type="Gene3D" id="1.10.287.2170">
    <property type="match status" value="1"/>
</dbReference>
<gene>
    <name evidence="7" type="ORF">VAMP_119n19</name>
</gene>
<dbReference type="PROSITE" id="PS51736">
    <property type="entry name" value="RECOMBINASES_3"/>
    <property type="match status" value="1"/>
</dbReference>
<keyword evidence="3" id="KW-0233">DNA recombination</keyword>
<evidence type="ECO:0000256" key="3">
    <source>
        <dbReference type="ARBA" id="ARBA00023172"/>
    </source>
</evidence>
<dbReference type="SMART" id="SM00422">
    <property type="entry name" value="HTH_MERR"/>
    <property type="match status" value="1"/>
</dbReference>
<dbReference type="SUPFAM" id="SSF46955">
    <property type="entry name" value="Putative DNA-binding domain"/>
    <property type="match status" value="1"/>
</dbReference>
<dbReference type="InterPro" id="IPR006118">
    <property type="entry name" value="Recombinase_CS"/>
</dbReference>
<keyword evidence="1" id="KW-0229">DNA integration</keyword>
<accession>A0ABS5QN61</accession>
<dbReference type="Pfam" id="PF00239">
    <property type="entry name" value="Resolvase"/>
    <property type="match status" value="1"/>
</dbReference>
<dbReference type="RefSeq" id="WP_213349331.1">
    <property type="nucleotide sequence ID" value="NZ_JAEDAM010000043.1"/>
</dbReference>
<evidence type="ECO:0000256" key="1">
    <source>
        <dbReference type="ARBA" id="ARBA00022908"/>
    </source>
</evidence>